<reference evidence="1 2" key="1">
    <citation type="submission" date="2020-11" db="EMBL/GenBank/DDBJ databases">
        <authorList>
            <person name="Peeters C."/>
        </authorList>
    </citation>
    <scope>NUCLEOTIDE SEQUENCE [LARGE SCALE GENOMIC DNA]</scope>
    <source>
        <strain evidence="1 2">LMG 7974</strain>
    </source>
</reference>
<accession>A0ABN7K685</accession>
<protein>
    <recommendedName>
        <fullName evidence="3">Histidine kinase</fullName>
    </recommendedName>
</protein>
<evidence type="ECO:0000313" key="1">
    <source>
        <dbReference type="EMBL" id="CAD7287625.1"/>
    </source>
</evidence>
<comment type="caution">
    <text evidence="1">The sequence shown here is derived from an EMBL/GenBank/DDBJ whole genome shotgun (WGS) entry which is preliminary data.</text>
</comment>
<evidence type="ECO:0008006" key="3">
    <source>
        <dbReference type="Google" id="ProtNLM"/>
    </source>
</evidence>
<evidence type="ECO:0000313" key="2">
    <source>
        <dbReference type="Proteomes" id="UP000789803"/>
    </source>
</evidence>
<proteinExistence type="predicted"/>
<dbReference type="EMBL" id="CAJHOF010000003">
    <property type="protein sequence ID" value="CAD7287625.1"/>
    <property type="molecule type" value="Genomic_DNA"/>
</dbReference>
<name>A0ABN7K685_9BACT</name>
<dbReference type="RefSeq" id="WP_229932324.1">
    <property type="nucleotide sequence ID" value="NZ_CAJHOF010000003.1"/>
</dbReference>
<gene>
    <name evidence="1" type="ORF">LMG7974_00504</name>
</gene>
<dbReference type="Proteomes" id="UP000789803">
    <property type="component" value="Unassembled WGS sequence"/>
</dbReference>
<sequence length="177" mass="20703">MLDYKKLAFKHFKRSNFDDAMMYFSLAFEKSGDENLLFYISLCSYAKISKDEAKTLFEMFRAKEQLNANVEGLDDLLKMLESRINESEILAEQNAISYEDFMKMVRNDNFKNVFENIMFSTRVMISNKDDFLEFISNLIKSDFLDMSINYIESAAAMFGGDERIDGLLNQIKQRKQA</sequence>
<organism evidence="1 2">
    <name type="scientific">Campylobacter majalis</name>
    <dbReference type="NCBI Taxonomy" id="2790656"/>
    <lineage>
        <taxon>Bacteria</taxon>
        <taxon>Pseudomonadati</taxon>
        <taxon>Campylobacterota</taxon>
        <taxon>Epsilonproteobacteria</taxon>
        <taxon>Campylobacterales</taxon>
        <taxon>Campylobacteraceae</taxon>
        <taxon>Campylobacter</taxon>
    </lineage>
</organism>
<keyword evidence="2" id="KW-1185">Reference proteome</keyword>